<dbReference type="Proteomes" id="UP000015241">
    <property type="component" value="Unassembled WGS sequence"/>
</dbReference>
<name>S8FKG5_FOMSC</name>
<dbReference type="EMBL" id="KE504139">
    <property type="protein sequence ID" value="EPT01896.1"/>
    <property type="molecule type" value="Genomic_DNA"/>
</dbReference>
<dbReference type="AlphaFoldDB" id="S8FKG5"/>
<evidence type="ECO:0000313" key="2">
    <source>
        <dbReference type="EMBL" id="EPT01896.1"/>
    </source>
</evidence>
<organism evidence="2 3">
    <name type="scientific">Fomitopsis schrenkii</name>
    <name type="common">Brown rot fungus</name>
    <dbReference type="NCBI Taxonomy" id="2126942"/>
    <lineage>
        <taxon>Eukaryota</taxon>
        <taxon>Fungi</taxon>
        <taxon>Dikarya</taxon>
        <taxon>Basidiomycota</taxon>
        <taxon>Agaricomycotina</taxon>
        <taxon>Agaricomycetes</taxon>
        <taxon>Polyporales</taxon>
        <taxon>Fomitopsis</taxon>
    </lineage>
</organism>
<feature type="chain" id="PRO_5004551498" evidence="1">
    <location>
        <begin position="22"/>
        <end position="60"/>
    </location>
</feature>
<keyword evidence="1" id="KW-0732">Signal</keyword>
<feature type="signal peptide" evidence="1">
    <location>
        <begin position="1"/>
        <end position="21"/>
    </location>
</feature>
<dbReference type="HOGENOM" id="CLU_2941724_0_0_1"/>
<gene>
    <name evidence="2" type="ORF">FOMPIDRAFT_1023112</name>
</gene>
<proteinExistence type="predicted"/>
<sequence length="60" mass="6370">MQWGILLAVALPVPMLSLSMACPHTCSLCSSAAILRPLSSRGMALTESPRLMSAPPYLQV</sequence>
<protein>
    <submittedName>
        <fullName evidence="2">Uncharacterized protein</fullName>
    </submittedName>
</protein>
<evidence type="ECO:0000313" key="3">
    <source>
        <dbReference type="Proteomes" id="UP000015241"/>
    </source>
</evidence>
<evidence type="ECO:0000256" key="1">
    <source>
        <dbReference type="SAM" id="SignalP"/>
    </source>
</evidence>
<reference evidence="2 3" key="1">
    <citation type="journal article" date="2012" name="Science">
        <title>The Paleozoic origin of enzymatic lignin decomposition reconstructed from 31 fungal genomes.</title>
        <authorList>
            <person name="Floudas D."/>
            <person name="Binder M."/>
            <person name="Riley R."/>
            <person name="Barry K."/>
            <person name="Blanchette R.A."/>
            <person name="Henrissat B."/>
            <person name="Martinez A.T."/>
            <person name="Otillar R."/>
            <person name="Spatafora J.W."/>
            <person name="Yadav J.S."/>
            <person name="Aerts A."/>
            <person name="Benoit I."/>
            <person name="Boyd A."/>
            <person name="Carlson A."/>
            <person name="Copeland A."/>
            <person name="Coutinho P.M."/>
            <person name="de Vries R.P."/>
            <person name="Ferreira P."/>
            <person name="Findley K."/>
            <person name="Foster B."/>
            <person name="Gaskell J."/>
            <person name="Glotzer D."/>
            <person name="Gorecki P."/>
            <person name="Heitman J."/>
            <person name="Hesse C."/>
            <person name="Hori C."/>
            <person name="Igarashi K."/>
            <person name="Jurgens J.A."/>
            <person name="Kallen N."/>
            <person name="Kersten P."/>
            <person name="Kohler A."/>
            <person name="Kuees U."/>
            <person name="Kumar T.K.A."/>
            <person name="Kuo A."/>
            <person name="LaButti K."/>
            <person name="Larrondo L.F."/>
            <person name="Lindquist E."/>
            <person name="Ling A."/>
            <person name="Lombard V."/>
            <person name="Lucas S."/>
            <person name="Lundell T."/>
            <person name="Martin R."/>
            <person name="McLaughlin D.J."/>
            <person name="Morgenstern I."/>
            <person name="Morin E."/>
            <person name="Murat C."/>
            <person name="Nagy L.G."/>
            <person name="Nolan M."/>
            <person name="Ohm R.A."/>
            <person name="Patyshakuliyeva A."/>
            <person name="Rokas A."/>
            <person name="Ruiz-Duenas F.J."/>
            <person name="Sabat G."/>
            <person name="Salamov A."/>
            <person name="Samejima M."/>
            <person name="Schmutz J."/>
            <person name="Slot J.C."/>
            <person name="St John F."/>
            <person name="Stenlid J."/>
            <person name="Sun H."/>
            <person name="Sun S."/>
            <person name="Syed K."/>
            <person name="Tsang A."/>
            <person name="Wiebenga A."/>
            <person name="Young D."/>
            <person name="Pisabarro A."/>
            <person name="Eastwood D.C."/>
            <person name="Martin F."/>
            <person name="Cullen D."/>
            <person name="Grigoriev I.V."/>
            <person name="Hibbett D.S."/>
        </authorList>
    </citation>
    <scope>NUCLEOTIDE SEQUENCE</scope>
    <source>
        <strain evidence="3">FP-58527</strain>
    </source>
</reference>
<keyword evidence="3" id="KW-1185">Reference proteome</keyword>
<dbReference type="InParanoid" id="S8FKG5"/>
<accession>S8FKG5</accession>